<keyword evidence="4 6" id="KW-0472">Membrane</keyword>
<keyword evidence="9" id="KW-1185">Reference proteome</keyword>
<evidence type="ECO:0000313" key="9">
    <source>
        <dbReference type="Proteomes" id="UP001476282"/>
    </source>
</evidence>
<evidence type="ECO:0000256" key="6">
    <source>
        <dbReference type="SAM" id="Phobius"/>
    </source>
</evidence>
<dbReference type="RefSeq" id="WP_353567955.1">
    <property type="nucleotide sequence ID" value="NZ_BAABRI010000018.1"/>
</dbReference>
<feature type="domain" description="DUF1232" evidence="7">
    <location>
        <begin position="116"/>
        <end position="150"/>
    </location>
</feature>
<feature type="transmembrane region" description="Helical" evidence="6">
    <location>
        <begin position="110"/>
        <end position="129"/>
    </location>
</feature>
<evidence type="ECO:0000256" key="3">
    <source>
        <dbReference type="ARBA" id="ARBA00022989"/>
    </source>
</evidence>
<evidence type="ECO:0000256" key="4">
    <source>
        <dbReference type="ARBA" id="ARBA00023136"/>
    </source>
</evidence>
<name>A0ABP9UQN0_9BACT</name>
<dbReference type="Proteomes" id="UP001476282">
    <property type="component" value="Unassembled WGS sequence"/>
</dbReference>
<feature type="region of interest" description="Disordered" evidence="5">
    <location>
        <begin position="1"/>
        <end position="34"/>
    </location>
</feature>
<comment type="subcellular location">
    <subcellularLocation>
        <location evidence="1">Endomembrane system</location>
        <topology evidence="1">Multi-pass membrane protein</topology>
    </subcellularLocation>
</comment>
<keyword evidence="2 6" id="KW-0812">Transmembrane</keyword>
<organism evidence="8 9">
    <name type="scientific">Haloferula sargassicola</name>
    <dbReference type="NCBI Taxonomy" id="490096"/>
    <lineage>
        <taxon>Bacteria</taxon>
        <taxon>Pseudomonadati</taxon>
        <taxon>Verrucomicrobiota</taxon>
        <taxon>Verrucomicrobiia</taxon>
        <taxon>Verrucomicrobiales</taxon>
        <taxon>Verrucomicrobiaceae</taxon>
        <taxon>Haloferula</taxon>
    </lineage>
</organism>
<accession>A0ABP9UQN0</accession>
<gene>
    <name evidence="8" type="ORF">Hsar01_03085</name>
</gene>
<proteinExistence type="predicted"/>
<dbReference type="EMBL" id="BAABRI010000018">
    <property type="protein sequence ID" value="GAA5483851.1"/>
    <property type="molecule type" value="Genomic_DNA"/>
</dbReference>
<dbReference type="InterPro" id="IPR010652">
    <property type="entry name" value="DUF1232"/>
</dbReference>
<comment type="caution">
    <text evidence="8">The sequence shown here is derived from an EMBL/GenBank/DDBJ whole genome shotgun (WGS) entry which is preliminary data.</text>
</comment>
<evidence type="ECO:0000256" key="2">
    <source>
        <dbReference type="ARBA" id="ARBA00022692"/>
    </source>
</evidence>
<evidence type="ECO:0000256" key="5">
    <source>
        <dbReference type="SAM" id="MobiDB-lite"/>
    </source>
</evidence>
<evidence type="ECO:0000256" key="1">
    <source>
        <dbReference type="ARBA" id="ARBA00004127"/>
    </source>
</evidence>
<sequence length="175" mass="19613">MSAKKTGKKAATKKRASKKTATKKAAKKPAKKLTIRPLSEEDVLASESFADAKSKAEDYVHNPGKLKRLFGEAVEKAKQIDKSNFGENWAYLLTMIRLVRDYARGDYREVSAKNLGLIVFAVVYFVSPVDAIPDWVPFLGMLDDSLVVSWALKAVKKELDAYMEWEMNRLPKGKA</sequence>
<evidence type="ECO:0000313" key="8">
    <source>
        <dbReference type="EMBL" id="GAA5483851.1"/>
    </source>
</evidence>
<keyword evidence="3 6" id="KW-1133">Transmembrane helix</keyword>
<evidence type="ECO:0000259" key="7">
    <source>
        <dbReference type="Pfam" id="PF06803"/>
    </source>
</evidence>
<reference evidence="8 9" key="1">
    <citation type="submission" date="2024-02" db="EMBL/GenBank/DDBJ databases">
        <title>Haloferula sargassicola NBRC 104335.</title>
        <authorList>
            <person name="Ichikawa N."/>
            <person name="Katano-Makiyama Y."/>
            <person name="Hidaka K."/>
        </authorList>
    </citation>
    <scope>NUCLEOTIDE SEQUENCE [LARGE SCALE GENOMIC DNA]</scope>
    <source>
        <strain evidence="8 9">NBRC 104335</strain>
    </source>
</reference>
<protein>
    <recommendedName>
        <fullName evidence="7">DUF1232 domain-containing protein</fullName>
    </recommendedName>
</protein>
<dbReference type="Pfam" id="PF06803">
    <property type="entry name" value="DUF1232"/>
    <property type="match status" value="1"/>
</dbReference>